<proteinExistence type="predicted"/>
<evidence type="ECO:0000313" key="2">
    <source>
        <dbReference type="EMBL" id="GGL62657.1"/>
    </source>
</evidence>
<feature type="domain" description="DUF3870" evidence="1">
    <location>
        <begin position="9"/>
        <end position="100"/>
    </location>
</feature>
<reference evidence="2" key="2">
    <citation type="submission" date="2020-09" db="EMBL/GenBank/DDBJ databases">
        <authorList>
            <person name="Sun Q."/>
            <person name="Ohkuma M."/>
        </authorList>
    </citation>
    <scope>NUCLEOTIDE SEQUENCE</scope>
    <source>
        <strain evidence="2">JCM 15325</strain>
    </source>
</reference>
<dbReference type="Pfam" id="PF12986">
    <property type="entry name" value="DUF3870"/>
    <property type="match status" value="1"/>
</dbReference>
<reference evidence="2" key="1">
    <citation type="journal article" date="2014" name="Int. J. Syst. Evol. Microbiol.">
        <title>Complete genome sequence of Corynebacterium casei LMG S-19264T (=DSM 44701T), isolated from a smear-ripened cheese.</title>
        <authorList>
            <consortium name="US DOE Joint Genome Institute (JGI-PGF)"/>
            <person name="Walter F."/>
            <person name="Albersmeier A."/>
            <person name="Kalinowski J."/>
            <person name="Ruckert C."/>
        </authorList>
    </citation>
    <scope>NUCLEOTIDE SEQUENCE</scope>
    <source>
        <strain evidence="2">JCM 15325</strain>
    </source>
</reference>
<dbReference type="InterPro" id="IPR024617">
    <property type="entry name" value="DUF3870"/>
</dbReference>
<protein>
    <recommendedName>
        <fullName evidence="1">DUF3870 domain-containing protein</fullName>
    </recommendedName>
</protein>
<sequence length="108" mass="12315">MHYNNDTIFIIGDSKSSQKNPITIKFHQFFLGLVVDRTNGRIIDVECSATIQMTVRFVRSLLIGRFMNDPSIVEEIRLRYFGSSQRALIVAFNDALKKYNQVVAALST</sequence>
<organism evidence="2 3">
    <name type="scientific">Sporolactobacillus putidus</name>
    <dbReference type="NCBI Taxonomy" id="492735"/>
    <lineage>
        <taxon>Bacteria</taxon>
        <taxon>Bacillati</taxon>
        <taxon>Bacillota</taxon>
        <taxon>Bacilli</taxon>
        <taxon>Bacillales</taxon>
        <taxon>Sporolactobacillaceae</taxon>
        <taxon>Sporolactobacillus</taxon>
    </lineage>
</organism>
<dbReference type="Proteomes" id="UP000654670">
    <property type="component" value="Unassembled WGS sequence"/>
</dbReference>
<dbReference type="AlphaFoldDB" id="A0A917W4T6"/>
<evidence type="ECO:0000259" key="1">
    <source>
        <dbReference type="Pfam" id="PF12986"/>
    </source>
</evidence>
<comment type="caution">
    <text evidence="2">The sequence shown here is derived from an EMBL/GenBank/DDBJ whole genome shotgun (WGS) entry which is preliminary data.</text>
</comment>
<dbReference type="EMBL" id="BMOK01000015">
    <property type="protein sequence ID" value="GGL62657.1"/>
    <property type="molecule type" value="Genomic_DNA"/>
</dbReference>
<gene>
    <name evidence="2" type="ORF">GCM10007968_28340</name>
</gene>
<name>A0A917W4T6_9BACL</name>
<accession>A0A917W4T6</accession>
<keyword evidence="3" id="KW-1185">Reference proteome</keyword>
<dbReference type="RefSeq" id="WP_188804523.1">
    <property type="nucleotide sequence ID" value="NZ_BMOK01000015.1"/>
</dbReference>
<evidence type="ECO:0000313" key="3">
    <source>
        <dbReference type="Proteomes" id="UP000654670"/>
    </source>
</evidence>